<dbReference type="EMBL" id="JAHESF010000040">
    <property type="protein sequence ID" value="MBT1700411.1"/>
    <property type="molecule type" value="Genomic_DNA"/>
</dbReference>
<organism evidence="2 3">
    <name type="scientific">Chryseosolibacter histidini</name>
    <dbReference type="NCBI Taxonomy" id="2782349"/>
    <lineage>
        <taxon>Bacteria</taxon>
        <taxon>Pseudomonadati</taxon>
        <taxon>Bacteroidota</taxon>
        <taxon>Cytophagia</taxon>
        <taxon>Cytophagales</taxon>
        <taxon>Chryseotaleaceae</taxon>
        <taxon>Chryseosolibacter</taxon>
    </lineage>
</organism>
<dbReference type="CDD" id="cd19092">
    <property type="entry name" value="AKR_BsYcsN_EcYdhF-like"/>
    <property type="match status" value="1"/>
</dbReference>
<evidence type="ECO:0000313" key="2">
    <source>
        <dbReference type="EMBL" id="MBT1700411.1"/>
    </source>
</evidence>
<proteinExistence type="predicted"/>
<dbReference type="InterPro" id="IPR023210">
    <property type="entry name" value="NADP_OxRdtase_dom"/>
</dbReference>
<evidence type="ECO:0000313" key="3">
    <source>
        <dbReference type="Proteomes" id="UP001319200"/>
    </source>
</evidence>
<dbReference type="InterPro" id="IPR036812">
    <property type="entry name" value="NAD(P)_OxRdtase_dom_sf"/>
</dbReference>
<evidence type="ECO:0000259" key="1">
    <source>
        <dbReference type="Pfam" id="PF00248"/>
    </source>
</evidence>
<dbReference type="GO" id="GO:0005829">
    <property type="term" value="C:cytosol"/>
    <property type="evidence" value="ECO:0007669"/>
    <property type="project" value="TreeGrafter"/>
</dbReference>
<accession>A0AAP2DPZ9</accession>
<keyword evidence="3" id="KW-1185">Reference proteome</keyword>
<dbReference type="SUPFAM" id="SSF51430">
    <property type="entry name" value="NAD(P)-linked oxidoreductase"/>
    <property type="match status" value="1"/>
</dbReference>
<name>A0AAP2DPZ9_9BACT</name>
<dbReference type="PANTHER" id="PTHR43364">
    <property type="entry name" value="NADH-SPECIFIC METHYLGLYOXAL REDUCTASE-RELATED"/>
    <property type="match status" value="1"/>
</dbReference>
<gene>
    <name evidence="2" type="ORF">KK083_26220</name>
</gene>
<reference evidence="2 3" key="1">
    <citation type="submission" date="2021-05" db="EMBL/GenBank/DDBJ databases">
        <title>A Polyphasic approach of four new species of the genus Ohtaekwangia: Ohtaekwangia histidinii sp. nov., Ohtaekwangia cretensis sp. nov., Ohtaekwangia indiensis sp. nov., Ohtaekwangia reichenbachii sp. nov. from diverse environment.</title>
        <authorList>
            <person name="Octaviana S."/>
        </authorList>
    </citation>
    <scope>NUCLEOTIDE SEQUENCE [LARGE SCALE GENOMIC DNA]</scope>
    <source>
        <strain evidence="2 3">PWU4</strain>
    </source>
</reference>
<feature type="domain" description="NADP-dependent oxidoreductase" evidence="1">
    <location>
        <begin position="16"/>
        <end position="278"/>
    </location>
</feature>
<dbReference type="Pfam" id="PF00248">
    <property type="entry name" value="Aldo_ket_red"/>
    <property type="match status" value="1"/>
</dbReference>
<protein>
    <submittedName>
        <fullName evidence="2">Aldo/keto reductase</fullName>
    </submittedName>
</protein>
<dbReference type="AlphaFoldDB" id="A0AAP2DPZ9"/>
<dbReference type="RefSeq" id="WP_254169023.1">
    <property type="nucleotide sequence ID" value="NZ_JAHESF010000040.1"/>
</dbReference>
<sequence>MERKHLHLKGPELSRIVAGAWRWNAEADVHRLVSVSLEAGITSFDHADIYGDYGNEKIFGEVLRKNPGLRKNMQLITKCGIKLLSGHHRKTWIKHYDTSKEHILASVDNSLKALGTDYIDLLLIHRPDPLLDPEEVSETFGLLKQNGKVLHFGVSNFSNTQFEMLQSYLPFPLVTNQVEVSLSKLDALYDGTLDTLLRFKACPMAWSPLGGGRLMSAASALWSKKESYKATETQLSLAWLLKHPSGMFPVIGTTQPERVIESAKAININLDRQDWFEMLKIASGRDVP</sequence>
<comment type="caution">
    <text evidence="2">The sequence shown here is derived from an EMBL/GenBank/DDBJ whole genome shotgun (WGS) entry which is preliminary data.</text>
</comment>
<dbReference type="Proteomes" id="UP001319200">
    <property type="component" value="Unassembled WGS sequence"/>
</dbReference>
<dbReference type="PANTHER" id="PTHR43364:SF1">
    <property type="entry name" value="OXIDOREDUCTASE YDHF"/>
    <property type="match status" value="1"/>
</dbReference>
<dbReference type="InterPro" id="IPR050523">
    <property type="entry name" value="AKR_Detox_Biosynth"/>
</dbReference>
<dbReference type="Gene3D" id="3.20.20.100">
    <property type="entry name" value="NADP-dependent oxidoreductase domain"/>
    <property type="match status" value="1"/>
</dbReference>